<dbReference type="PROSITE" id="PS51450">
    <property type="entry name" value="LRR"/>
    <property type="match status" value="2"/>
</dbReference>
<dbReference type="Gene3D" id="3.80.10.10">
    <property type="entry name" value="Ribonuclease Inhibitor"/>
    <property type="match status" value="3"/>
</dbReference>
<evidence type="ECO:0000313" key="4">
    <source>
        <dbReference type="Proteomes" id="UP001431209"/>
    </source>
</evidence>
<dbReference type="InterPro" id="IPR032675">
    <property type="entry name" value="LRR_dom_sf"/>
</dbReference>
<dbReference type="SUPFAM" id="SSF52058">
    <property type="entry name" value="L domain-like"/>
    <property type="match status" value="2"/>
</dbReference>
<dbReference type="SMART" id="SM00369">
    <property type="entry name" value="LRR_TYP"/>
    <property type="match status" value="7"/>
</dbReference>
<reference evidence="3 4" key="1">
    <citation type="submission" date="2024-03" db="EMBL/GenBank/DDBJ databases">
        <title>The Acrasis kona genome and developmental transcriptomes reveal deep origins of eukaryotic multicellular pathways.</title>
        <authorList>
            <person name="Sheikh S."/>
            <person name="Fu C.-J."/>
            <person name="Brown M.W."/>
            <person name="Baldauf S.L."/>
        </authorList>
    </citation>
    <scope>NUCLEOTIDE SEQUENCE [LARGE SCALE GENOMIC DNA]</scope>
    <source>
        <strain evidence="3 4">ATCC MYA-3509</strain>
    </source>
</reference>
<dbReference type="GO" id="GO:0005737">
    <property type="term" value="C:cytoplasm"/>
    <property type="evidence" value="ECO:0007669"/>
    <property type="project" value="TreeGrafter"/>
</dbReference>
<keyword evidence="4" id="KW-1185">Reference proteome</keyword>
<dbReference type="SUPFAM" id="SSF52799">
    <property type="entry name" value="(Phosphotyrosine protein) phosphatases II"/>
    <property type="match status" value="1"/>
</dbReference>
<dbReference type="EMBL" id="JAOPGA020000701">
    <property type="protein sequence ID" value="KAL0480891.1"/>
    <property type="molecule type" value="Genomic_DNA"/>
</dbReference>
<dbReference type="PANTHER" id="PTHR48051">
    <property type="match status" value="1"/>
</dbReference>
<keyword evidence="1" id="KW-0433">Leucine-rich repeat</keyword>
<accession>A0AAW2YVS4</accession>
<dbReference type="Pfam" id="PF13855">
    <property type="entry name" value="LRR_8"/>
    <property type="match status" value="1"/>
</dbReference>
<dbReference type="SMART" id="SM00364">
    <property type="entry name" value="LRR_BAC"/>
    <property type="match status" value="6"/>
</dbReference>
<evidence type="ECO:0000256" key="2">
    <source>
        <dbReference type="ARBA" id="ARBA00022737"/>
    </source>
</evidence>
<name>A0AAW2YVS4_9EUKA</name>
<proteinExistence type="predicted"/>
<evidence type="ECO:0000313" key="3">
    <source>
        <dbReference type="EMBL" id="KAL0480891.1"/>
    </source>
</evidence>
<dbReference type="Proteomes" id="UP001431209">
    <property type="component" value="Unassembled WGS sequence"/>
</dbReference>
<dbReference type="AlphaFoldDB" id="A0AAW2YVS4"/>
<gene>
    <name evidence="3" type="ORF">AKO1_004073</name>
</gene>
<keyword evidence="2" id="KW-0677">Repeat</keyword>
<dbReference type="PANTHER" id="PTHR48051:SF1">
    <property type="entry name" value="RAS SUPPRESSOR PROTEIN 1"/>
    <property type="match status" value="1"/>
</dbReference>
<dbReference type="InterPro" id="IPR029021">
    <property type="entry name" value="Prot-tyrosine_phosphatase-like"/>
</dbReference>
<dbReference type="Pfam" id="PF00560">
    <property type="entry name" value="LRR_1"/>
    <property type="match status" value="2"/>
</dbReference>
<organism evidence="3 4">
    <name type="scientific">Acrasis kona</name>
    <dbReference type="NCBI Taxonomy" id="1008807"/>
    <lineage>
        <taxon>Eukaryota</taxon>
        <taxon>Discoba</taxon>
        <taxon>Heterolobosea</taxon>
        <taxon>Tetramitia</taxon>
        <taxon>Eutetramitia</taxon>
        <taxon>Acrasidae</taxon>
        <taxon>Acrasis</taxon>
    </lineage>
</organism>
<dbReference type="InterPro" id="IPR050216">
    <property type="entry name" value="LRR_domain-containing"/>
</dbReference>
<dbReference type="InterPro" id="IPR003591">
    <property type="entry name" value="Leu-rich_rpt_typical-subtyp"/>
</dbReference>
<comment type="caution">
    <text evidence="3">The sequence shown here is derived from an EMBL/GenBank/DDBJ whole genome shotgun (WGS) entry which is preliminary data.</text>
</comment>
<protein>
    <submittedName>
        <fullName evidence="3">Ras-group-related LRR protein PIRL</fullName>
    </submittedName>
</protein>
<evidence type="ECO:0000256" key="1">
    <source>
        <dbReference type="ARBA" id="ARBA00022614"/>
    </source>
</evidence>
<sequence length="663" mass="75482">MGGIEALDKARTTRLALEALVEQGVIPDELRIYMKSKDIGIDITANSTALDYGTKVFNHSDKNYSEEKIRILSELEGYNYLLLRNSGIKQWPMELNHSKVMVLDLSHNKLHLGLQQFVDPPYDPRKSESNIDVKKDAREGILPLLKFLDLSDNLLSEIPMGLLTKLKPLKFLRLNNNDFSRDPQGPQSTIILEIKFLECTNCKLEVLPQPIRTGRFSRLTYLNVSNNPSLSVIIETPENHTLSNLTHLNISNCNIDSFQFDKIMKQSHHLVILCANENNLRGTIILGSQSLKTIKMSGNQIEEISIPCVIPRLCYLDISNNQLTSLPEDIFDLAEFLSELTISHNHISYIPSSVSESRLSMLDASYNSITDVNFMSHLGLGSIHTLKLSHNKIQSIPPTAPWITSTALRHLNLSHNQINGVAIPDKCIESWFNLSYLNLENNNLSLLSKTPINKLAQLRELYLSNNLLQELPIKMTDLRGLQRVSLDQTTFKISQLVQLPDVKTWMKNYRVNLTSEYTTIMCVTPETQTLTNGSHRCLYIGNEMIASGRHVLEQFRISNIYKITDSFDLKTHYEGEEFQTENDVFEQIIKSTIPSIRDLLDRNVNVIMYCTAGKNETVAVAAAFMILVLKKSYQEVKEYFESFGVHGLIKYRKVLIKYSNRNM</sequence>
<dbReference type="InterPro" id="IPR001611">
    <property type="entry name" value="Leu-rich_rpt"/>
</dbReference>
<dbReference type="Gene3D" id="3.90.190.10">
    <property type="entry name" value="Protein tyrosine phosphatase superfamily"/>
    <property type="match status" value="1"/>
</dbReference>